<dbReference type="PROSITE" id="PS51462">
    <property type="entry name" value="NUDIX"/>
    <property type="match status" value="1"/>
</dbReference>
<dbReference type="Pfam" id="PF05026">
    <property type="entry name" value="DCP2"/>
    <property type="match status" value="1"/>
</dbReference>
<dbReference type="PANTHER" id="PTHR23114">
    <property type="entry name" value="M7GPPPN-MRNA HYDROLASE"/>
    <property type="match status" value="1"/>
</dbReference>
<dbReference type="GO" id="GO:0140933">
    <property type="term" value="F:5'-(N(7)-methylguanosine 5'-triphospho)-[mRNA] hydrolase activity"/>
    <property type="evidence" value="ECO:0007669"/>
    <property type="project" value="InterPro"/>
</dbReference>
<evidence type="ECO:0000256" key="8">
    <source>
        <dbReference type="ARBA" id="ARBA00023211"/>
    </source>
</evidence>
<keyword evidence="12" id="KW-1185">Reference proteome</keyword>
<feature type="region of interest" description="Disordered" evidence="9">
    <location>
        <begin position="279"/>
        <end position="302"/>
    </location>
</feature>
<name>A0A9P6IZ65_MORAP</name>
<dbReference type="InterPro" id="IPR020084">
    <property type="entry name" value="NUDIX_hydrolase_CS"/>
</dbReference>
<dbReference type="AlphaFoldDB" id="A0A9P6IZ65"/>
<reference evidence="11" key="1">
    <citation type="journal article" date="2020" name="Fungal Divers.">
        <title>Resolving the Mortierellaceae phylogeny through synthesis of multi-gene phylogenetics and phylogenomics.</title>
        <authorList>
            <person name="Vandepol N."/>
            <person name="Liber J."/>
            <person name="Desiro A."/>
            <person name="Na H."/>
            <person name="Kennedy M."/>
            <person name="Barry K."/>
            <person name="Grigoriev I.V."/>
            <person name="Miller A.N."/>
            <person name="O'Donnell K."/>
            <person name="Stajich J.E."/>
            <person name="Bonito G."/>
        </authorList>
    </citation>
    <scope>NUCLEOTIDE SEQUENCE</scope>
    <source>
        <strain evidence="11">CK1249</strain>
    </source>
</reference>
<dbReference type="PANTHER" id="PTHR23114:SF17">
    <property type="entry name" value="M7GPPPN-MRNA HYDROLASE"/>
    <property type="match status" value="1"/>
</dbReference>
<evidence type="ECO:0000256" key="2">
    <source>
        <dbReference type="ARBA" id="ARBA00004496"/>
    </source>
</evidence>
<dbReference type="InterPro" id="IPR015797">
    <property type="entry name" value="NUDIX_hydrolase-like_dom_sf"/>
</dbReference>
<evidence type="ECO:0000313" key="11">
    <source>
        <dbReference type="EMBL" id="KAF9954852.1"/>
    </source>
</evidence>
<dbReference type="SUPFAM" id="SSF55811">
    <property type="entry name" value="Nudix"/>
    <property type="match status" value="1"/>
</dbReference>
<feature type="compositionally biased region" description="Low complexity" evidence="9">
    <location>
        <begin position="513"/>
        <end position="533"/>
    </location>
</feature>
<feature type="compositionally biased region" description="Polar residues" evidence="9">
    <location>
        <begin position="538"/>
        <end position="550"/>
    </location>
</feature>
<dbReference type="InterPro" id="IPR000086">
    <property type="entry name" value="NUDIX_hydrolase_dom"/>
</dbReference>
<evidence type="ECO:0000256" key="4">
    <source>
        <dbReference type="ARBA" id="ARBA00022490"/>
    </source>
</evidence>
<dbReference type="CDD" id="cd03672">
    <property type="entry name" value="NUDIX_Dcp2p_Nudt20"/>
    <property type="match status" value="1"/>
</dbReference>
<dbReference type="GO" id="GO:0003723">
    <property type="term" value="F:RNA binding"/>
    <property type="evidence" value="ECO:0007669"/>
    <property type="project" value="UniProtKB-KW"/>
</dbReference>
<comment type="subcellular location">
    <subcellularLocation>
        <location evidence="2">Cytoplasm</location>
    </subcellularLocation>
</comment>
<gene>
    <name evidence="11" type="primary">DCP2</name>
    <name evidence="11" type="ORF">BGZ70_010436</name>
</gene>
<evidence type="ECO:0000259" key="10">
    <source>
        <dbReference type="PROSITE" id="PS51462"/>
    </source>
</evidence>
<comment type="caution">
    <text evidence="11">The sequence shown here is derived from an EMBL/GenBank/DDBJ whole genome shotgun (WGS) entry which is preliminary data.</text>
</comment>
<keyword evidence="5" id="KW-0479">Metal-binding</keyword>
<dbReference type="GO" id="GO:0030145">
    <property type="term" value="F:manganese ion binding"/>
    <property type="evidence" value="ECO:0007669"/>
    <property type="project" value="InterPro"/>
</dbReference>
<organism evidence="11 12">
    <name type="scientific">Mortierella alpina</name>
    <name type="common">Oleaginous fungus</name>
    <name type="synonym">Mortierella renispora</name>
    <dbReference type="NCBI Taxonomy" id="64518"/>
    <lineage>
        <taxon>Eukaryota</taxon>
        <taxon>Fungi</taxon>
        <taxon>Fungi incertae sedis</taxon>
        <taxon>Mucoromycota</taxon>
        <taxon>Mortierellomycotina</taxon>
        <taxon>Mortierellomycetes</taxon>
        <taxon>Mortierellales</taxon>
        <taxon>Mortierellaceae</taxon>
        <taxon>Mortierella</taxon>
    </lineage>
</organism>
<protein>
    <submittedName>
        <fullName evidence="11">mRNA-decapping enzyme subunit 2</fullName>
    </submittedName>
</protein>
<evidence type="ECO:0000256" key="9">
    <source>
        <dbReference type="SAM" id="MobiDB-lite"/>
    </source>
</evidence>
<dbReference type="PROSITE" id="PS00893">
    <property type="entry name" value="NUDIX_BOX"/>
    <property type="match status" value="1"/>
</dbReference>
<evidence type="ECO:0000256" key="3">
    <source>
        <dbReference type="ARBA" id="ARBA00005279"/>
    </source>
</evidence>
<feature type="region of interest" description="Disordered" evidence="9">
    <location>
        <begin position="207"/>
        <end position="236"/>
    </location>
</feature>
<dbReference type="SMART" id="SM01125">
    <property type="entry name" value="DCP2"/>
    <property type="match status" value="1"/>
</dbReference>
<evidence type="ECO:0000256" key="5">
    <source>
        <dbReference type="ARBA" id="ARBA00022723"/>
    </source>
</evidence>
<dbReference type="InterPro" id="IPR044099">
    <property type="entry name" value="Dcp2_NUDIX"/>
</dbReference>
<dbReference type="InterPro" id="IPR007722">
    <property type="entry name" value="DCP2_BoxA"/>
</dbReference>
<evidence type="ECO:0000256" key="7">
    <source>
        <dbReference type="ARBA" id="ARBA00022884"/>
    </source>
</evidence>
<dbReference type="Pfam" id="PF00293">
    <property type="entry name" value="NUDIX"/>
    <property type="match status" value="1"/>
</dbReference>
<evidence type="ECO:0000256" key="1">
    <source>
        <dbReference type="ARBA" id="ARBA00001936"/>
    </source>
</evidence>
<keyword evidence="6" id="KW-0378">Hydrolase</keyword>
<dbReference type="SUPFAM" id="SSF140586">
    <property type="entry name" value="Dcp2 domain-like"/>
    <property type="match status" value="1"/>
</dbReference>
<dbReference type="InterPro" id="IPR036189">
    <property type="entry name" value="DCP2_BoxA_sf"/>
</dbReference>
<feature type="compositionally biased region" description="Low complexity" evidence="9">
    <location>
        <begin position="389"/>
        <end position="399"/>
    </location>
</feature>
<dbReference type="EMBL" id="JAAAHY010000942">
    <property type="protein sequence ID" value="KAF9954852.1"/>
    <property type="molecule type" value="Genomic_DNA"/>
</dbReference>
<sequence length="575" mass="62562">MAWANATFDNVLDDLSSRFIINVPDEELASVERICFQIEQAHWFYEDFVREQNPSLPSFNLKNFSAKFFQHCPLLHEWSNEHETAFANFMEYKIRVPVCGAIILNEAMDKCILVKGWTARSGWGFPKGKINKDEPDADCAVREVWEETGFDATDMIKDEDYVEQTIKDQRIRLYIIKGVSETTVFEPQTRKEISKIEWHYIAELPTSKPKPIEKGTHSGKESGTERGNNGAKNPSRYYMVTPFVHKLKNWITVQKRNTKRGRGQHAQSMQHHTHDNTVVAGSQPQHQHQQQQQQAAPVSSAEARLDSEMLKNMLGIGKVPSSQDTTPTPQHASVQQMSSPPMRDSRDSSESLKALLGIQNNGTANMFSRDGAVTGSPIPAHQTTYSGRPLSTPLTSSSSSASYQHGSDALKAILGISATTGGSPLLHASHPANGASPAMSNHAAMHRSFGRSPASHGTDFSPKIHHASAAASPVRSRNGSVDLLALLKGAGAGVLDHGAGNGSANNGRFGAANGIQNSHSNSNGSNTSSGNSRHNYHHSTGSINSVQSPGHVNGGQPAAKGKAMQNFSFDMDALI</sequence>
<feature type="region of interest" description="Disordered" evidence="9">
    <location>
        <begin position="507"/>
        <end position="563"/>
    </location>
</feature>
<feature type="compositionally biased region" description="Low complexity" evidence="9">
    <location>
        <begin position="283"/>
        <end position="297"/>
    </location>
</feature>
<feature type="compositionally biased region" description="Basic and acidic residues" evidence="9">
    <location>
        <begin position="210"/>
        <end position="224"/>
    </location>
</feature>
<dbReference type="FunFam" id="1.10.10.1050:FF:000003">
    <property type="entry name" value="Decapping enzyme Dcp2, putative"/>
    <property type="match status" value="1"/>
</dbReference>
<keyword evidence="4" id="KW-0963">Cytoplasm</keyword>
<dbReference type="OrthoDB" id="18996at2759"/>
<dbReference type="GO" id="GO:0000184">
    <property type="term" value="P:nuclear-transcribed mRNA catabolic process, nonsense-mediated decay"/>
    <property type="evidence" value="ECO:0007669"/>
    <property type="project" value="InterPro"/>
</dbReference>
<feature type="domain" description="Nudix hydrolase" evidence="10">
    <location>
        <begin position="94"/>
        <end position="221"/>
    </location>
</feature>
<keyword evidence="7" id="KW-0694">RNA-binding</keyword>
<dbReference type="FunFam" id="3.90.79.10:FF:000003">
    <property type="entry name" value="M7GpppN-mRNA hydrolase isoform 2"/>
    <property type="match status" value="1"/>
</dbReference>
<dbReference type="Proteomes" id="UP000738359">
    <property type="component" value="Unassembled WGS sequence"/>
</dbReference>
<feature type="region of interest" description="Disordered" evidence="9">
    <location>
        <begin position="448"/>
        <end position="475"/>
    </location>
</feature>
<feature type="region of interest" description="Disordered" evidence="9">
    <location>
        <begin position="317"/>
        <end position="350"/>
    </location>
</feature>
<dbReference type="Gene3D" id="1.10.10.1050">
    <property type="entry name" value="Dcp2, box A domain"/>
    <property type="match status" value="1"/>
</dbReference>
<dbReference type="GO" id="GO:0000290">
    <property type="term" value="P:deadenylation-dependent decapping of nuclear-transcribed mRNA"/>
    <property type="evidence" value="ECO:0007669"/>
    <property type="project" value="InterPro"/>
</dbReference>
<comment type="similarity">
    <text evidence="3">Belongs to the Nudix hydrolase family. DCP2 subfamily.</text>
</comment>
<evidence type="ECO:0000313" key="12">
    <source>
        <dbReference type="Proteomes" id="UP000738359"/>
    </source>
</evidence>
<keyword evidence="8" id="KW-0464">Manganese</keyword>
<accession>A0A9P6IZ65</accession>
<comment type="cofactor">
    <cofactor evidence="1">
        <name>Mn(2+)</name>
        <dbReference type="ChEBI" id="CHEBI:29035"/>
    </cofactor>
</comment>
<feature type="region of interest" description="Disordered" evidence="9">
    <location>
        <begin position="373"/>
        <end position="399"/>
    </location>
</feature>
<dbReference type="Gene3D" id="3.90.79.10">
    <property type="entry name" value="Nucleoside Triphosphate Pyrophosphohydrolase"/>
    <property type="match status" value="1"/>
</dbReference>
<evidence type="ECO:0000256" key="6">
    <source>
        <dbReference type="ARBA" id="ARBA00022801"/>
    </source>
</evidence>
<proteinExistence type="inferred from homology"/>
<dbReference type="GO" id="GO:0000932">
    <property type="term" value="C:P-body"/>
    <property type="evidence" value="ECO:0007669"/>
    <property type="project" value="TreeGrafter"/>
</dbReference>
<feature type="compositionally biased region" description="Polar residues" evidence="9">
    <location>
        <begin position="320"/>
        <end position="336"/>
    </location>
</feature>